<keyword evidence="2" id="KW-0472">Membrane</keyword>
<feature type="compositionally biased region" description="Basic and acidic residues" evidence="1">
    <location>
        <begin position="167"/>
        <end position="181"/>
    </location>
</feature>
<gene>
    <name evidence="3" type="ORF">SYYSPA8_24285</name>
</gene>
<dbReference type="SUPFAM" id="SSF89392">
    <property type="entry name" value="Prokaryotic lipoproteins and lipoprotein localization factors"/>
    <property type="match status" value="1"/>
</dbReference>
<name>A0ABQ5P5G4_9ACTN</name>
<evidence type="ECO:0000313" key="4">
    <source>
        <dbReference type="Proteomes" id="UP001291653"/>
    </source>
</evidence>
<feature type="region of interest" description="Disordered" evidence="1">
    <location>
        <begin position="167"/>
        <end position="193"/>
    </location>
</feature>
<evidence type="ECO:0000256" key="2">
    <source>
        <dbReference type="SAM" id="Phobius"/>
    </source>
</evidence>
<dbReference type="RefSeq" id="WP_323449485.1">
    <property type="nucleotide sequence ID" value="NZ_BSBI01000011.1"/>
</dbReference>
<protein>
    <submittedName>
        <fullName evidence="3">DUF2092 domain-containing protein</fullName>
    </submittedName>
</protein>
<organism evidence="3 4">
    <name type="scientific">Streptomyces yaizuensis</name>
    <dbReference type="NCBI Taxonomy" id="2989713"/>
    <lineage>
        <taxon>Bacteria</taxon>
        <taxon>Bacillati</taxon>
        <taxon>Actinomycetota</taxon>
        <taxon>Actinomycetes</taxon>
        <taxon>Kitasatosporales</taxon>
        <taxon>Streptomycetaceae</taxon>
        <taxon>Streptomyces</taxon>
    </lineage>
</organism>
<accession>A0ABQ5P5G4</accession>
<feature type="transmembrane region" description="Helical" evidence="2">
    <location>
        <begin position="26"/>
        <end position="47"/>
    </location>
</feature>
<dbReference type="PANTHER" id="PTHR37507">
    <property type="entry name" value="SPORULATION PROTEIN YDCC"/>
    <property type="match status" value="1"/>
</dbReference>
<comment type="caution">
    <text evidence="3">The sequence shown here is derived from an EMBL/GenBank/DDBJ whole genome shotgun (WGS) entry which is preliminary data.</text>
</comment>
<feature type="compositionally biased region" description="Polar residues" evidence="1">
    <location>
        <begin position="1"/>
        <end position="15"/>
    </location>
</feature>
<evidence type="ECO:0000313" key="3">
    <source>
        <dbReference type="EMBL" id="GLF97476.1"/>
    </source>
</evidence>
<reference evidence="3 4" key="1">
    <citation type="submission" date="2022-10" db="EMBL/GenBank/DDBJ databases">
        <title>Draft genome sequence of Streptomyces sp. YSPA8.</title>
        <authorList>
            <person name="Moriuchi R."/>
            <person name="Dohra H."/>
            <person name="Yamamura H."/>
            <person name="Kodani S."/>
        </authorList>
    </citation>
    <scope>NUCLEOTIDE SEQUENCE [LARGE SCALE GENOMIC DNA]</scope>
    <source>
        <strain evidence="3 4">YSPA8</strain>
    </source>
</reference>
<evidence type="ECO:0000256" key="1">
    <source>
        <dbReference type="SAM" id="MobiDB-lite"/>
    </source>
</evidence>
<dbReference type="Proteomes" id="UP001291653">
    <property type="component" value="Unassembled WGS sequence"/>
</dbReference>
<dbReference type="Gene3D" id="2.50.20.10">
    <property type="entry name" value="Lipoprotein localisation LolA/LolB/LppX"/>
    <property type="match status" value="1"/>
</dbReference>
<keyword evidence="2" id="KW-0812">Transmembrane</keyword>
<dbReference type="EMBL" id="BSBI01000011">
    <property type="protein sequence ID" value="GLF97476.1"/>
    <property type="molecule type" value="Genomic_DNA"/>
</dbReference>
<keyword evidence="2" id="KW-1133">Transmembrane helix</keyword>
<dbReference type="InterPro" id="IPR029046">
    <property type="entry name" value="LolA/LolB/LppX"/>
</dbReference>
<dbReference type="PANTHER" id="PTHR37507:SF2">
    <property type="entry name" value="SPORULATION PROTEIN YDCC"/>
    <property type="match status" value="1"/>
</dbReference>
<feature type="region of interest" description="Disordered" evidence="1">
    <location>
        <begin position="1"/>
        <end position="20"/>
    </location>
</feature>
<proteinExistence type="predicted"/>
<keyword evidence="4" id="KW-1185">Reference proteome</keyword>
<feature type="region of interest" description="Disordered" evidence="1">
    <location>
        <begin position="288"/>
        <end position="317"/>
    </location>
</feature>
<dbReference type="InterPro" id="IPR052944">
    <property type="entry name" value="Sporulation_related"/>
</dbReference>
<feature type="compositionally biased region" description="Basic and acidic residues" evidence="1">
    <location>
        <begin position="294"/>
        <end position="317"/>
    </location>
</feature>
<sequence>MAANDSAQSTEQNQDAGGRRKLAARYAVPVAVAGVAAATIGLVPALAASGDPDLPKVTAQQLIERIAASDTERLSGTVKITTDLGLPGLDALESFAPGATKGGGSPSASPEEKLTELATGTHTLRVAVDGPDRQKVSLLDDTSEYSLIHNGGELWAYNSESNEVYHEKGLPSGKSAKDAGKGAKGGADALPTTPREAAEAVLKAADGSSTSITVDGTAQIAGRDAYQLAIKPKQSGSTIRSIKISVDSETGTPLRLTLNASDGGKPVVDIGFTKVNFAKPAPALFDFTPPKGAKITEGDEKDGGKGEGKAGHGLSDRELKELEKELGGDLDKGLAELEDLENGAGDWAGGLPGSGLDILGKDWTSIATFKAPGGGLLASADAEDLPKEASGVLDMFGDTATGDFGSGRVFSTRVVNALVTDDGTVYVGAVTKDALVKAANAKS</sequence>